<keyword evidence="7 13" id="KW-0472">Membrane</keyword>
<gene>
    <name evidence="14" type="ORF">H9659_03605</name>
</gene>
<proteinExistence type="inferred from homology"/>
<dbReference type="InterPro" id="IPR044021">
    <property type="entry name" value="CrtO"/>
</dbReference>
<evidence type="ECO:0000256" key="5">
    <source>
        <dbReference type="ARBA" id="ARBA00022729"/>
    </source>
</evidence>
<evidence type="ECO:0000256" key="1">
    <source>
        <dbReference type="ARBA" id="ARBA00004162"/>
    </source>
</evidence>
<evidence type="ECO:0000256" key="4">
    <source>
        <dbReference type="ARBA" id="ARBA00022692"/>
    </source>
</evidence>
<keyword evidence="6 13" id="KW-1133">Transmembrane helix</keyword>
<keyword evidence="2" id="KW-1003">Cell membrane</keyword>
<sequence length="170" mass="20363">MPLIELPLPWVILLDAVAWGFFHLLISFCTVRIPIRWFIRHERLFRTFHFEQHGDLWQRLFRVKKWKQLIPDGTMFIRNGYNKKSLHGNDAASLDEFIVESRRAEWTHWISIVPAALFFLWNPIWASWLNVAYAILFNVPIIIAQRYNRPRLERLVTRKQNKPQAGSSIR</sequence>
<comment type="subcellular location">
    <subcellularLocation>
        <location evidence="1">Cell membrane</location>
        <topology evidence="1">Single-pass membrane protein</topology>
    </subcellularLocation>
</comment>
<evidence type="ECO:0000256" key="12">
    <source>
        <dbReference type="ARBA" id="ARBA00025324"/>
    </source>
</evidence>
<evidence type="ECO:0000256" key="2">
    <source>
        <dbReference type="ARBA" id="ARBA00022475"/>
    </source>
</evidence>
<comment type="pathway">
    <text evidence="9">Carotenoid biosynthesis; staphyloxanthin biosynthesis; staphyloxanthin from farnesyl diphosphate: step 5/5.</text>
</comment>
<evidence type="ECO:0000256" key="10">
    <source>
        <dbReference type="ARBA" id="ARBA00023603"/>
    </source>
</evidence>
<evidence type="ECO:0000256" key="9">
    <source>
        <dbReference type="ARBA" id="ARBA00023588"/>
    </source>
</evidence>
<name>A0ABR8PH54_9BACL</name>
<evidence type="ECO:0000313" key="14">
    <source>
        <dbReference type="EMBL" id="MBD7907419.1"/>
    </source>
</evidence>
<keyword evidence="5" id="KW-0732">Signal</keyword>
<evidence type="ECO:0000256" key="8">
    <source>
        <dbReference type="ARBA" id="ARBA00023315"/>
    </source>
</evidence>
<evidence type="ECO:0000313" key="15">
    <source>
        <dbReference type="Proteomes" id="UP000659496"/>
    </source>
</evidence>
<evidence type="ECO:0000256" key="3">
    <source>
        <dbReference type="ARBA" id="ARBA00022679"/>
    </source>
</evidence>
<dbReference type="Pfam" id="PF18927">
    <property type="entry name" value="CrtO"/>
    <property type="match status" value="1"/>
</dbReference>
<reference evidence="14 15" key="1">
    <citation type="submission" date="2020-08" db="EMBL/GenBank/DDBJ databases">
        <title>A Genomic Blueprint of the Chicken Gut Microbiome.</title>
        <authorList>
            <person name="Gilroy R."/>
            <person name="Ravi A."/>
            <person name="Getino M."/>
            <person name="Pursley I."/>
            <person name="Horton D.L."/>
            <person name="Alikhan N.-F."/>
            <person name="Baker D."/>
            <person name="Gharbi K."/>
            <person name="Hall N."/>
            <person name="Watson M."/>
            <person name="Adriaenssens E.M."/>
            <person name="Foster-Nyarko E."/>
            <person name="Jarju S."/>
            <person name="Secka A."/>
            <person name="Antonio M."/>
            <person name="Oren A."/>
            <person name="Chaudhuri R."/>
            <person name="La Ragione R.M."/>
            <person name="Hildebrand F."/>
            <person name="Pallen M.J."/>
        </authorList>
    </citation>
    <scope>NUCLEOTIDE SEQUENCE [LARGE SCALE GENOMIC DNA]</scope>
    <source>
        <strain evidence="14 15">Sa3CUA8</strain>
    </source>
</reference>
<keyword evidence="3" id="KW-0808">Transferase</keyword>
<comment type="similarity">
    <text evidence="10">Belongs to the acyltransferase CrtO family.</text>
</comment>
<organism evidence="14 15">
    <name type="scientific">Sporosarcina gallistercoris</name>
    <dbReference type="NCBI Taxonomy" id="2762245"/>
    <lineage>
        <taxon>Bacteria</taxon>
        <taxon>Bacillati</taxon>
        <taxon>Bacillota</taxon>
        <taxon>Bacilli</taxon>
        <taxon>Bacillales</taxon>
        <taxon>Caryophanaceae</taxon>
        <taxon>Sporosarcina</taxon>
    </lineage>
</organism>
<accession>A0ABR8PH54</accession>
<keyword evidence="4 13" id="KW-0812">Transmembrane</keyword>
<keyword evidence="15" id="KW-1185">Reference proteome</keyword>
<dbReference type="EMBL" id="JACSQY010000002">
    <property type="protein sequence ID" value="MBD7907419.1"/>
    <property type="molecule type" value="Genomic_DNA"/>
</dbReference>
<feature type="transmembrane region" description="Helical" evidence="13">
    <location>
        <begin position="12"/>
        <end position="35"/>
    </location>
</feature>
<dbReference type="GO" id="GO:0016746">
    <property type="term" value="F:acyltransferase activity"/>
    <property type="evidence" value="ECO:0007669"/>
    <property type="project" value="UniProtKB-KW"/>
</dbReference>
<evidence type="ECO:0000256" key="7">
    <source>
        <dbReference type="ARBA" id="ARBA00023136"/>
    </source>
</evidence>
<evidence type="ECO:0000256" key="6">
    <source>
        <dbReference type="ARBA" id="ARBA00022989"/>
    </source>
</evidence>
<evidence type="ECO:0000256" key="11">
    <source>
        <dbReference type="ARBA" id="ARBA00023667"/>
    </source>
</evidence>
<comment type="caution">
    <text evidence="14">The sequence shown here is derived from an EMBL/GenBank/DDBJ whole genome shotgun (WGS) entry which is preliminary data.</text>
</comment>
<evidence type="ECO:0000256" key="13">
    <source>
        <dbReference type="SAM" id="Phobius"/>
    </source>
</evidence>
<protein>
    <recommendedName>
        <fullName evidence="11">Glycosyl-4,4'-diaponeurosporenoate acyltransferase</fullName>
    </recommendedName>
</protein>
<dbReference type="Proteomes" id="UP000659496">
    <property type="component" value="Unassembled WGS sequence"/>
</dbReference>
<keyword evidence="8 14" id="KW-0012">Acyltransferase</keyword>
<dbReference type="RefSeq" id="WP_191688592.1">
    <property type="nucleotide sequence ID" value="NZ_JACSQY010000002.1"/>
</dbReference>
<feature type="transmembrane region" description="Helical" evidence="13">
    <location>
        <begin position="106"/>
        <end position="125"/>
    </location>
</feature>
<comment type="function">
    <text evidence="12">Catalyzes the acylation of glycosyl-4,4'-diaponeurosporenoate, i.e. the esterification of glucose at the C6'' position with the carboxyl group of the C(15) fatty acid 12-methyltetradecanoic acid, to yield staphyloxanthin. This is the last step in the biosynthesis of this orange pigment, present in most staphylococci strains.</text>
</comment>